<dbReference type="EMBL" id="JANPWZ010002412">
    <property type="protein sequence ID" value="KAJ3559031.1"/>
    <property type="molecule type" value="Genomic_DNA"/>
</dbReference>
<dbReference type="InterPro" id="IPR002110">
    <property type="entry name" value="Ankyrin_rpt"/>
</dbReference>
<evidence type="ECO:0000256" key="2">
    <source>
        <dbReference type="ARBA" id="ARBA00023043"/>
    </source>
</evidence>
<dbReference type="PROSITE" id="PS50297">
    <property type="entry name" value="ANK_REP_REGION"/>
    <property type="match status" value="4"/>
</dbReference>
<evidence type="ECO:0000256" key="1">
    <source>
        <dbReference type="ARBA" id="ARBA00022737"/>
    </source>
</evidence>
<feature type="repeat" description="ANK" evidence="3">
    <location>
        <begin position="437"/>
        <end position="472"/>
    </location>
</feature>
<evidence type="ECO:0000313" key="5">
    <source>
        <dbReference type="Proteomes" id="UP001148614"/>
    </source>
</evidence>
<dbReference type="AlphaFoldDB" id="A0A9W8N640"/>
<name>A0A9W8N640_9PEZI</name>
<dbReference type="Pfam" id="PF00023">
    <property type="entry name" value="Ank"/>
    <property type="match status" value="1"/>
</dbReference>
<gene>
    <name evidence="4" type="ORF">NPX13_g9597</name>
</gene>
<dbReference type="PANTHER" id="PTHR24198:SF165">
    <property type="entry name" value="ANKYRIN REPEAT-CONTAINING PROTEIN-RELATED"/>
    <property type="match status" value="1"/>
</dbReference>
<keyword evidence="2 3" id="KW-0040">ANK repeat</keyword>
<dbReference type="VEuPathDB" id="FungiDB:F4678DRAFT_455691"/>
<dbReference type="PANTHER" id="PTHR24198">
    <property type="entry name" value="ANKYRIN REPEAT AND PROTEIN KINASE DOMAIN-CONTAINING PROTEIN"/>
    <property type="match status" value="1"/>
</dbReference>
<feature type="repeat" description="ANK" evidence="3">
    <location>
        <begin position="614"/>
        <end position="646"/>
    </location>
</feature>
<dbReference type="Pfam" id="PF12796">
    <property type="entry name" value="Ank_2"/>
    <property type="match status" value="1"/>
</dbReference>
<dbReference type="PROSITE" id="PS50088">
    <property type="entry name" value="ANK_REPEAT"/>
    <property type="match status" value="5"/>
</dbReference>
<dbReference type="SUPFAM" id="SSF48403">
    <property type="entry name" value="Ankyrin repeat"/>
    <property type="match status" value="2"/>
</dbReference>
<accession>A0A9W8N640</accession>
<evidence type="ECO:0000256" key="3">
    <source>
        <dbReference type="PROSITE-ProRule" id="PRU00023"/>
    </source>
</evidence>
<keyword evidence="5" id="KW-1185">Reference proteome</keyword>
<feature type="repeat" description="ANK" evidence="3">
    <location>
        <begin position="578"/>
        <end position="613"/>
    </location>
</feature>
<organism evidence="4 5">
    <name type="scientific">Xylaria arbuscula</name>
    <dbReference type="NCBI Taxonomy" id="114810"/>
    <lineage>
        <taxon>Eukaryota</taxon>
        <taxon>Fungi</taxon>
        <taxon>Dikarya</taxon>
        <taxon>Ascomycota</taxon>
        <taxon>Pezizomycotina</taxon>
        <taxon>Sordariomycetes</taxon>
        <taxon>Xylariomycetidae</taxon>
        <taxon>Xylariales</taxon>
        <taxon>Xylariaceae</taxon>
        <taxon>Xylaria</taxon>
    </lineage>
</organism>
<feature type="repeat" description="ANK" evidence="3">
    <location>
        <begin position="545"/>
        <end position="577"/>
    </location>
</feature>
<sequence>MADPFSTIAGVAGLTDVAVKTSLRLRSLICDFKNAPVLILALSNEITAISIVLERVKESQKVVASLGDLQHDAAFLTDLDSQLKDAQTILTDLEALAAVLSAGNSTAGRFRWLRKKRDAANMKDKLKLVRERISELLVAHNLSLESRTRLELREVRISMEQSQARAHGTTQVTNRKFQGAHDELIAIRDSITHQQAVTNSDLKTVRDIMLVQGAEIASYKDQVNDQLSTLHNAIDSSTVALNNIQAEQTRQSEVMQIVQMAIISELAGLNTAVTKRQAGPTIRPVTLRDNSNSVIFFSFQLWGSCCTNGCLCRCHLSTRPDMSFRVPPMLRAVFGHLLLDYTGFPWSSARCNFCDNGGHMRFRATYCFPVWLCLRYMMYAAVDASTSGIFAFTLKARRRVPWKPGHILYESCLGSAETVRQILCHDKGCLVDVDSDDGCSALCLALNNGNTNSIEIMKILLGNGADPDQEDDYGVSFRMRISEAILSQCMPSDYLRALEGLIPLSCVEALDLSYIHKIVLGILPVSLTCVLQSPARQNLDEKDRNGCTPLMHAAKHGNIAAVRDLISAGAEVNEVNLHGETAMHRAITSGTEGDMACVDALLQAGSSCNASTLHGYSCLHLAAQRNYVAISRRLIDAGADIQAQTCYGQTPMWRAAHKNAVDMIRYLYSLGASLESTDSDGETPLFATIRGDRKEAAILLLRLGAKGDPSSGKRGTLLDHVASHASSKMMLSLAGVGVKFEDVTARGQIGLTAQQLLEKRRPDLEMRTAFARLVQAWCEPKGASDNTDDEEDCFYDAVDHLDGDRTE</sequence>
<dbReference type="Gene3D" id="1.25.40.20">
    <property type="entry name" value="Ankyrin repeat-containing domain"/>
    <property type="match status" value="2"/>
</dbReference>
<evidence type="ECO:0000313" key="4">
    <source>
        <dbReference type="EMBL" id="KAJ3559031.1"/>
    </source>
</evidence>
<reference evidence="4" key="1">
    <citation type="submission" date="2022-07" db="EMBL/GenBank/DDBJ databases">
        <title>Genome Sequence of Xylaria arbuscula.</title>
        <authorList>
            <person name="Buettner E."/>
        </authorList>
    </citation>
    <scope>NUCLEOTIDE SEQUENCE</scope>
    <source>
        <strain evidence="4">VT107</strain>
    </source>
</reference>
<comment type="caution">
    <text evidence="4">The sequence shown here is derived from an EMBL/GenBank/DDBJ whole genome shotgun (WGS) entry which is preliminary data.</text>
</comment>
<dbReference type="Proteomes" id="UP001148614">
    <property type="component" value="Unassembled WGS sequence"/>
</dbReference>
<feature type="repeat" description="ANK" evidence="3">
    <location>
        <begin position="647"/>
        <end position="679"/>
    </location>
</feature>
<dbReference type="SMART" id="SM00248">
    <property type="entry name" value="ANK"/>
    <property type="match status" value="6"/>
</dbReference>
<protein>
    <recommendedName>
        <fullName evidence="6">Fungal N-terminal domain-containing protein</fullName>
    </recommendedName>
</protein>
<proteinExistence type="predicted"/>
<dbReference type="InterPro" id="IPR036770">
    <property type="entry name" value="Ankyrin_rpt-contain_sf"/>
</dbReference>
<dbReference type="Pfam" id="PF13637">
    <property type="entry name" value="Ank_4"/>
    <property type="match status" value="1"/>
</dbReference>
<evidence type="ECO:0008006" key="6">
    <source>
        <dbReference type="Google" id="ProtNLM"/>
    </source>
</evidence>
<keyword evidence="1" id="KW-0677">Repeat</keyword>